<dbReference type="AlphaFoldDB" id="A0A8J7UV06"/>
<keyword evidence="1" id="KW-1133">Transmembrane helix</keyword>
<dbReference type="EMBL" id="JAFIDN010000003">
    <property type="protein sequence ID" value="MBP3192077.1"/>
    <property type="molecule type" value="Genomic_DNA"/>
</dbReference>
<keyword evidence="3" id="KW-1185">Reference proteome</keyword>
<organism evidence="2 3">
    <name type="scientific">Natronogracilivirga saccharolytica</name>
    <dbReference type="NCBI Taxonomy" id="2812953"/>
    <lineage>
        <taxon>Bacteria</taxon>
        <taxon>Pseudomonadati</taxon>
        <taxon>Balneolota</taxon>
        <taxon>Balneolia</taxon>
        <taxon>Balneolales</taxon>
        <taxon>Cyclonatronaceae</taxon>
        <taxon>Natronogracilivirga</taxon>
    </lineage>
</organism>
<keyword evidence="1" id="KW-0472">Membrane</keyword>
<proteinExistence type="predicted"/>
<sequence>MEHLTELLNSWYPLMFILSVGVALIIWIWAIKKKTRHDFRQAAELVLNRQYRNGYLSKDELQSRLQSLKKRNFNE</sequence>
<protein>
    <recommendedName>
        <fullName evidence="4">SHOCT domain-containing protein</fullName>
    </recommendedName>
</protein>
<name>A0A8J7UV06_9BACT</name>
<evidence type="ECO:0008006" key="4">
    <source>
        <dbReference type="Google" id="ProtNLM"/>
    </source>
</evidence>
<reference evidence="2" key="1">
    <citation type="submission" date="2021-02" db="EMBL/GenBank/DDBJ databases">
        <title>Natronogracilivirga saccharolytica gen. nov. sp. nov. a new anaerobic, haloalkiliphilic carbohydrate-fermenting bacterium from soda lake and proposing of Cyclonatronumiaceae fam. nov. in the phylum Balneolaeota.</title>
        <authorList>
            <person name="Zhilina T.N."/>
            <person name="Sorokin D.Y."/>
            <person name="Zavarzina D.G."/>
            <person name="Toshchakov S.V."/>
            <person name="Kublanov I.V."/>
        </authorList>
    </citation>
    <scope>NUCLEOTIDE SEQUENCE</scope>
    <source>
        <strain evidence="2">Z-1702</strain>
    </source>
</reference>
<evidence type="ECO:0000313" key="2">
    <source>
        <dbReference type="EMBL" id="MBP3192077.1"/>
    </source>
</evidence>
<gene>
    <name evidence="2" type="ORF">NATSA_05325</name>
</gene>
<evidence type="ECO:0000313" key="3">
    <source>
        <dbReference type="Proteomes" id="UP000673975"/>
    </source>
</evidence>
<feature type="transmembrane region" description="Helical" evidence="1">
    <location>
        <begin position="12"/>
        <end position="31"/>
    </location>
</feature>
<accession>A0A8J7UV06</accession>
<evidence type="ECO:0000256" key="1">
    <source>
        <dbReference type="SAM" id="Phobius"/>
    </source>
</evidence>
<comment type="caution">
    <text evidence="2">The sequence shown here is derived from an EMBL/GenBank/DDBJ whole genome shotgun (WGS) entry which is preliminary data.</text>
</comment>
<keyword evidence="1" id="KW-0812">Transmembrane</keyword>
<dbReference type="Proteomes" id="UP000673975">
    <property type="component" value="Unassembled WGS sequence"/>
</dbReference>
<dbReference type="RefSeq" id="WP_210510973.1">
    <property type="nucleotide sequence ID" value="NZ_JAFIDN010000003.1"/>
</dbReference>